<accession>A0A9X0BJU2</accession>
<reference evidence="1" key="1">
    <citation type="submission" date="2022-12" db="EMBL/GenBank/DDBJ databases">
        <authorList>
            <person name="Petersen C."/>
        </authorList>
    </citation>
    <scope>NUCLEOTIDE SEQUENCE</scope>
    <source>
        <strain evidence="1">IBT 17660</strain>
    </source>
</reference>
<protein>
    <submittedName>
        <fullName evidence="1">Uncharacterized protein</fullName>
    </submittedName>
</protein>
<reference evidence="1" key="2">
    <citation type="journal article" date="2023" name="IMA Fungus">
        <title>Comparative genomic study of the Penicillium genus elucidates a diverse pangenome and 15 lateral gene transfer events.</title>
        <authorList>
            <person name="Petersen C."/>
            <person name="Sorensen T."/>
            <person name="Nielsen M.R."/>
            <person name="Sondergaard T.E."/>
            <person name="Sorensen J.L."/>
            <person name="Fitzpatrick D.A."/>
            <person name="Frisvad J.C."/>
            <person name="Nielsen K.L."/>
        </authorList>
    </citation>
    <scope>NUCLEOTIDE SEQUENCE</scope>
    <source>
        <strain evidence="1">IBT 17660</strain>
    </source>
</reference>
<proteinExistence type="predicted"/>
<evidence type="ECO:0000313" key="2">
    <source>
        <dbReference type="Proteomes" id="UP001147760"/>
    </source>
</evidence>
<name>A0A9X0BJU2_9EURO</name>
<organism evidence="1 2">
    <name type="scientific">Penicillium desertorum</name>
    <dbReference type="NCBI Taxonomy" id="1303715"/>
    <lineage>
        <taxon>Eukaryota</taxon>
        <taxon>Fungi</taxon>
        <taxon>Dikarya</taxon>
        <taxon>Ascomycota</taxon>
        <taxon>Pezizomycotina</taxon>
        <taxon>Eurotiomycetes</taxon>
        <taxon>Eurotiomycetidae</taxon>
        <taxon>Eurotiales</taxon>
        <taxon>Aspergillaceae</taxon>
        <taxon>Penicillium</taxon>
    </lineage>
</organism>
<dbReference type="AlphaFoldDB" id="A0A9X0BJU2"/>
<dbReference type="OrthoDB" id="5228066at2759"/>
<comment type="caution">
    <text evidence="1">The sequence shown here is derived from an EMBL/GenBank/DDBJ whole genome shotgun (WGS) entry which is preliminary data.</text>
</comment>
<keyword evidence="2" id="KW-1185">Reference proteome</keyword>
<sequence>MADQVRKYKLHPIPRRDLIRVVNRNLNRDDCENIEWTALPKATRIKPSLNAIAVVVDVIERQGAIHITNDEGSYIDMVGTEFAGHMVLVPWDNSWFLKVSGSIEVGYVLVKDST</sequence>
<evidence type="ECO:0000313" key="1">
    <source>
        <dbReference type="EMBL" id="KAJ5469971.1"/>
    </source>
</evidence>
<gene>
    <name evidence="1" type="ORF">N7530_007328</name>
</gene>
<dbReference type="EMBL" id="JAPWDO010000005">
    <property type="protein sequence ID" value="KAJ5469971.1"/>
    <property type="molecule type" value="Genomic_DNA"/>
</dbReference>
<dbReference type="Proteomes" id="UP001147760">
    <property type="component" value="Unassembled WGS sequence"/>
</dbReference>